<protein>
    <submittedName>
        <fullName evidence="1">Uncharacterized protein</fullName>
    </submittedName>
</protein>
<name>A0A0K2UBN1_LEPSM</name>
<sequence>MPTKMAATCLEDALFFPIHHCWPFLLNRPLQTPKLFRLEGKIERGKNSLEPLLWNTNRKSVGPVFIPNFLGRFQRVFSFQKKSKICLISSFETSILDAR</sequence>
<proteinExistence type="predicted"/>
<dbReference type="EMBL" id="HACA01018287">
    <property type="protein sequence ID" value="CDW35648.1"/>
    <property type="molecule type" value="Transcribed_RNA"/>
</dbReference>
<organism evidence="1">
    <name type="scientific">Lepeophtheirus salmonis</name>
    <name type="common">Salmon louse</name>
    <name type="synonym">Caligus salmonis</name>
    <dbReference type="NCBI Taxonomy" id="72036"/>
    <lineage>
        <taxon>Eukaryota</taxon>
        <taxon>Metazoa</taxon>
        <taxon>Ecdysozoa</taxon>
        <taxon>Arthropoda</taxon>
        <taxon>Crustacea</taxon>
        <taxon>Multicrustacea</taxon>
        <taxon>Hexanauplia</taxon>
        <taxon>Copepoda</taxon>
        <taxon>Siphonostomatoida</taxon>
        <taxon>Caligidae</taxon>
        <taxon>Lepeophtheirus</taxon>
    </lineage>
</organism>
<dbReference type="AlphaFoldDB" id="A0A0K2UBN1"/>
<reference evidence="1" key="1">
    <citation type="submission" date="2014-05" db="EMBL/GenBank/DDBJ databases">
        <authorList>
            <person name="Chronopoulou M."/>
        </authorList>
    </citation>
    <scope>NUCLEOTIDE SEQUENCE</scope>
    <source>
        <tissue evidence="1">Whole organism</tissue>
    </source>
</reference>
<evidence type="ECO:0000313" key="1">
    <source>
        <dbReference type="EMBL" id="CDW35648.1"/>
    </source>
</evidence>
<accession>A0A0K2UBN1</accession>